<dbReference type="EMBL" id="AAZO01003206">
    <property type="status" value="NOT_ANNOTATED_CDS"/>
    <property type="molecule type" value="Genomic_DNA"/>
</dbReference>
<evidence type="ECO:0000256" key="6">
    <source>
        <dbReference type="ARBA" id="ARBA00022676"/>
    </source>
</evidence>
<reference evidence="22" key="2">
    <citation type="submission" date="2007-04" db="EMBL/GenBank/DDBJ databases">
        <title>The genome of the human body louse.</title>
        <authorList>
            <consortium name="The Human Body Louse Genome Consortium"/>
            <person name="Kirkness E."/>
            <person name="Walenz B."/>
            <person name="Hass B."/>
            <person name="Bruggner R."/>
            <person name="Strausberg R."/>
        </authorList>
    </citation>
    <scope>NUCLEOTIDE SEQUENCE</scope>
    <source>
        <strain evidence="22">USDA</strain>
    </source>
</reference>
<dbReference type="KEGG" id="phu:Phum_PHUM276570"/>
<dbReference type="GO" id="GO:0000139">
    <property type="term" value="C:Golgi membrane"/>
    <property type="evidence" value="ECO:0007669"/>
    <property type="project" value="UniProtKB-SubCell"/>
</dbReference>
<keyword evidence="11 21" id="KW-1133">Transmembrane helix</keyword>
<comment type="pathway">
    <text evidence="3">Protein modification; protein glycosylation.</text>
</comment>
<evidence type="ECO:0000256" key="21">
    <source>
        <dbReference type="SAM" id="Phobius"/>
    </source>
</evidence>
<proteinExistence type="inferred from homology"/>
<evidence type="ECO:0000256" key="3">
    <source>
        <dbReference type="ARBA" id="ARBA00004922"/>
    </source>
</evidence>
<keyword evidence="15" id="KW-0464">Manganese</keyword>
<evidence type="ECO:0000256" key="14">
    <source>
        <dbReference type="ARBA" id="ARBA00023180"/>
    </source>
</evidence>
<dbReference type="InterPro" id="IPR043189">
    <property type="entry name" value="B4GAT1"/>
</dbReference>
<protein>
    <recommendedName>
        <fullName evidence="5">Beta-1,4-glucuronyltransferase 1</fullName>
    </recommendedName>
    <alternativeName>
        <fullName evidence="16">I-beta-1,3-N-acetylglucosaminyltransferase</fullName>
    </alternativeName>
    <alternativeName>
        <fullName evidence="19">N-acetyllactosaminide beta-1,3-N-acetylglucosaminyltransferase</fullName>
    </alternativeName>
    <alternativeName>
        <fullName evidence="17">Poly-N-acetyllactosamine extension enzyme</fullName>
    </alternativeName>
    <alternativeName>
        <fullName evidence="18">UDP-GlcNAc:betaGal beta-1,3-N-acetylglucosaminyltransferase 1</fullName>
    </alternativeName>
</protein>
<accession>E0VKZ9</accession>
<gene>
    <name evidence="23" type="primary">8239002</name>
    <name evidence="22" type="ORF">Phum_PHUM276570</name>
</gene>
<feature type="transmembrane region" description="Helical" evidence="21">
    <location>
        <begin position="5"/>
        <end position="23"/>
    </location>
</feature>
<evidence type="ECO:0000256" key="4">
    <source>
        <dbReference type="ARBA" id="ARBA00008539"/>
    </source>
</evidence>
<dbReference type="STRING" id="121224.E0VKZ9"/>
<dbReference type="HOGENOM" id="CLU_019238_5_1_1"/>
<dbReference type="AlphaFoldDB" id="E0VKZ9"/>
<keyword evidence="12" id="KW-0333">Golgi apparatus</keyword>
<comment type="catalytic activity">
    <reaction evidence="20">
        <text>3-O-[beta-D-Xyl-(1-&gt;4)-Rib-ol-P-Rib-ol-P-3-beta-D-GalNAc-(1-&gt;3)-beta-D-GlcNAc-(1-&gt;4)-(O-6-P-alpha-D-Man)]-Thr-[protein] + UDP-alpha-D-glucuronate = 3-O-[beta-D-GlcA-(1-&gt;3)-beta-D-Xyl-(1-&gt;4)-Rib-ol-P-Rib-ol-P-3-beta-D-GalNAc-(1-&gt;3)-beta-D-GlcNAc-(1-&gt;4)-(O-6-P-alpha-D-Man)]-Thr-[protein] + UDP + H(+)</text>
        <dbReference type="Rhea" id="RHEA:46860"/>
        <dbReference type="Rhea" id="RHEA-COMP:15023"/>
        <dbReference type="Rhea" id="RHEA-COMP:17482"/>
        <dbReference type="ChEBI" id="CHEBI:15378"/>
        <dbReference type="ChEBI" id="CHEBI:58052"/>
        <dbReference type="ChEBI" id="CHEBI:58223"/>
        <dbReference type="ChEBI" id="CHEBI:142405"/>
        <dbReference type="ChEBI" id="CHEBI:177336"/>
    </reaction>
</comment>
<dbReference type="GeneID" id="8239002"/>
<comment type="cofactor">
    <cofactor evidence="1">
        <name>Mn(2+)</name>
        <dbReference type="ChEBI" id="CHEBI:29035"/>
    </cofactor>
</comment>
<keyword evidence="7 22" id="KW-0808">Transferase</keyword>
<keyword evidence="24" id="KW-1185">Reference proteome</keyword>
<keyword evidence="6 22" id="KW-0328">Glycosyltransferase</keyword>
<evidence type="ECO:0000256" key="9">
    <source>
        <dbReference type="ARBA" id="ARBA00022723"/>
    </source>
</evidence>
<evidence type="ECO:0000256" key="7">
    <source>
        <dbReference type="ARBA" id="ARBA00022679"/>
    </source>
</evidence>
<keyword evidence="13 21" id="KW-0472">Membrane</keyword>
<name>E0VKZ9_PEDHC</name>
<evidence type="ECO:0000256" key="16">
    <source>
        <dbReference type="ARBA" id="ARBA00030723"/>
    </source>
</evidence>
<comment type="subcellular location">
    <subcellularLocation>
        <location evidence="2">Golgi apparatus membrane</location>
        <topology evidence="2">Single-pass type II membrane protein</topology>
    </subcellularLocation>
</comment>
<dbReference type="CTD" id="8239002"/>
<reference evidence="23" key="3">
    <citation type="submission" date="2021-02" db="UniProtKB">
        <authorList>
            <consortium name="EnsemblMetazoa"/>
        </authorList>
    </citation>
    <scope>IDENTIFICATION</scope>
    <source>
        <strain evidence="23">USDA</strain>
    </source>
</reference>
<dbReference type="VEuPathDB" id="VectorBase:PHUM276570"/>
<evidence type="ECO:0000256" key="19">
    <source>
        <dbReference type="ARBA" id="ARBA00033291"/>
    </source>
</evidence>
<dbReference type="OMA" id="NMKGKFD"/>
<keyword evidence="10" id="KW-0735">Signal-anchor</keyword>
<sequence length="451" mass="53496">MLIKYFNVGSVFFLLLTNIYLILRQLNNSQCSIGNTYDLEYVKNYQDDQNKFDKKETEEVQKPSYSEYNVKDYEISEGFEIGFNVSFDLGRWDKSKSFKMFDYVHVGEEYGSLSKKYMVCMATQSSIEKLHSIAQVSEHWTGPISVAIYAAGDEEYYLLHWYVHFLKNCYPWISKRVSFHLGVPKLRIPTGKYPENLKNLKINNYKCRDYKNVLKEIIKLRPVEIVKWRMKNPYPQNHMRNLARKNCQSDYVFLTDVDIVPSFKLADNLNKFLKTAKKTCKNKCAYVIPTYELDSRTDFPKNKSELLRLSQKGLARAFHQKVFIYNQFATNFSKWESFVDSSEDEIIISHDVTNFEFLYEPFYVAPDTVPEHDERFLGYGYTRNTQVYETFVSGYQFQVLSPVFTIHWGLQGRKERPPWRERQNSVNRFRFELFKGEIFAKYRNDPLKMIG</sequence>
<dbReference type="EnsemblMetazoa" id="PHUM276570-RA">
    <property type="protein sequence ID" value="PHUM276570-PA"/>
    <property type="gene ID" value="PHUM276570"/>
</dbReference>
<keyword evidence="8 21" id="KW-0812">Transmembrane</keyword>
<dbReference type="GO" id="GO:0035269">
    <property type="term" value="P:protein O-linked glycosylation via mannose"/>
    <property type="evidence" value="ECO:0007669"/>
    <property type="project" value="TreeGrafter"/>
</dbReference>
<evidence type="ECO:0000256" key="1">
    <source>
        <dbReference type="ARBA" id="ARBA00001936"/>
    </source>
</evidence>
<dbReference type="PANTHER" id="PTHR46420">
    <property type="entry name" value="BETA-1,4-GLUCURONYLTRANSFERASE 1"/>
    <property type="match status" value="1"/>
</dbReference>
<comment type="similarity">
    <text evidence="4">Belongs to the glycosyltransferase 49 family.</text>
</comment>
<dbReference type="RefSeq" id="XP_002426793.1">
    <property type="nucleotide sequence ID" value="XM_002426748.1"/>
</dbReference>
<dbReference type="Proteomes" id="UP000009046">
    <property type="component" value="Unassembled WGS sequence"/>
</dbReference>
<evidence type="ECO:0000256" key="17">
    <source>
        <dbReference type="ARBA" id="ARBA00032175"/>
    </source>
</evidence>
<dbReference type="GO" id="GO:0015020">
    <property type="term" value="F:glucuronosyltransferase activity"/>
    <property type="evidence" value="ECO:0007669"/>
    <property type="project" value="InterPro"/>
</dbReference>
<dbReference type="PANTHER" id="PTHR46420:SF1">
    <property type="entry name" value="BETA-1,4-GLUCURONYLTRANSFERASE 1"/>
    <property type="match status" value="1"/>
</dbReference>
<keyword evidence="9" id="KW-0479">Metal-binding</keyword>
<keyword evidence="14" id="KW-0325">Glycoprotein</keyword>
<evidence type="ECO:0000313" key="23">
    <source>
        <dbReference type="EnsemblMetazoa" id="PHUM276570-PA"/>
    </source>
</evidence>
<reference evidence="22" key="1">
    <citation type="submission" date="2007-04" db="EMBL/GenBank/DDBJ databases">
        <title>Annotation of Pediculus humanus corporis strain USDA.</title>
        <authorList>
            <person name="Kirkness E."/>
            <person name="Hannick L."/>
            <person name="Hass B."/>
            <person name="Bruggner R."/>
            <person name="Lawson D."/>
            <person name="Bidwell S."/>
            <person name="Joardar V."/>
            <person name="Caler E."/>
            <person name="Walenz B."/>
            <person name="Inman J."/>
            <person name="Schobel S."/>
            <person name="Galinsky K."/>
            <person name="Amedeo P."/>
            <person name="Strausberg R."/>
        </authorList>
    </citation>
    <scope>NUCLEOTIDE SEQUENCE</scope>
    <source>
        <strain evidence="22">USDA</strain>
    </source>
</reference>
<evidence type="ECO:0000256" key="10">
    <source>
        <dbReference type="ARBA" id="ARBA00022968"/>
    </source>
</evidence>
<evidence type="ECO:0000256" key="13">
    <source>
        <dbReference type="ARBA" id="ARBA00023136"/>
    </source>
</evidence>
<evidence type="ECO:0000313" key="22">
    <source>
        <dbReference type="EMBL" id="EEB14055.1"/>
    </source>
</evidence>
<dbReference type="InParanoid" id="E0VKZ9"/>
<dbReference type="FunCoup" id="E0VKZ9">
    <property type="interactions" value="275"/>
</dbReference>
<dbReference type="GO" id="GO:0046872">
    <property type="term" value="F:metal ion binding"/>
    <property type="evidence" value="ECO:0007669"/>
    <property type="project" value="UniProtKB-KW"/>
</dbReference>
<organism>
    <name type="scientific">Pediculus humanus subsp. corporis</name>
    <name type="common">Body louse</name>
    <dbReference type="NCBI Taxonomy" id="121224"/>
    <lineage>
        <taxon>Eukaryota</taxon>
        <taxon>Metazoa</taxon>
        <taxon>Ecdysozoa</taxon>
        <taxon>Arthropoda</taxon>
        <taxon>Hexapoda</taxon>
        <taxon>Insecta</taxon>
        <taxon>Pterygota</taxon>
        <taxon>Neoptera</taxon>
        <taxon>Paraneoptera</taxon>
        <taxon>Psocodea</taxon>
        <taxon>Troctomorpha</taxon>
        <taxon>Phthiraptera</taxon>
        <taxon>Anoplura</taxon>
        <taxon>Pediculidae</taxon>
        <taxon>Pediculus</taxon>
    </lineage>
</organism>
<evidence type="ECO:0000313" key="24">
    <source>
        <dbReference type="Proteomes" id="UP000009046"/>
    </source>
</evidence>
<evidence type="ECO:0000256" key="11">
    <source>
        <dbReference type="ARBA" id="ARBA00022989"/>
    </source>
</evidence>
<dbReference type="UniPathway" id="UPA00378"/>
<evidence type="ECO:0000256" key="2">
    <source>
        <dbReference type="ARBA" id="ARBA00004323"/>
    </source>
</evidence>
<dbReference type="EMBL" id="DS235255">
    <property type="protein sequence ID" value="EEB14055.1"/>
    <property type="molecule type" value="Genomic_DNA"/>
</dbReference>
<evidence type="ECO:0000256" key="20">
    <source>
        <dbReference type="ARBA" id="ARBA00047852"/>
    </source>
</evidence>
<dbReference type="Pfam" id="PF13896">
    <property type="entry name" value="Glyco_transf_49"/>
    <property type="match status" value="1"/>
</dbReference>
<evidence type="ECO:0000256" key="15">
    <source>
        <dbReference type="ARBA" id="ARBA00023211"/>
    </source>
</evidence>
<evidence type="ECO:0000256" key="5">
    <source>
        <dbReference type="ARBA" id="ARBA00017962"/>
    </source>
</evidence>
<evidence type="ECO:0000256" key="12">
    <source>
        <dbReference type="ARBA" id="ARBA00023034"/>
    </source>
</evidence>
<evidence type="ECO:0000256" key="8">
    <source>
        <dbReference type="ARBA" id="ARBA00022692"/>
    </source>
</evidence>
<evidence type="ECO:0000256" key="18">
    <source>
        <dbReference type="ARBA" id="ARBA00032181"/>
    </source>
</evidence>
<dbReference type="eggNOG" id="KOG3765">
    <property type="taxonomic scope" value="Eukaryota"/>
</dbReference>
<dbReference type="OrthoDB" id="6479716at2759"/>